<dbReference type="Proteomes" id="UP000829466">
    <property type="component" value="Segment"/>
</dbReference>
<evidence type="ECO:0000313" key="1">
    <source>
        <dbReference type="EMBL" id="UMO77187.1"/>
    </source>
</evidence>
<proteinExistence type="predicted"/>
<name>A0AAE9FNX1_9CAUD</name>
<reference evidence="1 2" key="1">
    <citation type="submission" date="2021-12" db="EMBL/GenBank/DDBJ databases">
        <title>Characterization of bacteriophage vB_SmaM_Ps15 infective to Stenotrophomonas maltophila clinical ocular isolates.</title>
        <authorList>
            <person name="Damnjanovic D."/>
            <person name="Vazquez-Campos X."/>
            <person name="Elliott L."/>
            <person name="Willcox M."/>
            <person name="Bridge W.J."/>
        </authorList>
    </citation>
    <scope>NUCLEOTIDE SEQUENCE [LARGE SCALE GENOMIC DNA]</scope>
</reference>
<gene>
    <name evidence="1" type="ORF">SmaMPs15_000036</name>
</gene>
<dbReference type="EMBL" id="OL702939">
    <property type="protein sequence ID" value="UMO77187.1"/>
    <property type="molecule type" value="Genomic_DNA"/>
</dbReference>
<evidence type="ECO:0000313" key="2">
    <source>
        <dbReference type="Proteomes" id="UP000829466"/>
    </source>
</evidence>
<accession>A0AAE9FNX1</accession>
<organism evidence="1 2">
    <name type="scientific">Stenotrophomonas maltophilia phage vB_SmaM_Ps15</name>
    <dbReference type="NCBI Taxonomy" id="3071007"/>
    <lineage>
        <taxon>Viruses</taxon>
        <taxon>Duplodnaviria</taxon>
        <taxon>Heunggongvirae</taxon>
        <taxon>Uroviricota</taxon>
        <taxon>Caudoviricetes</taxon>
        <taxon>Menderavirus</taxon>
        <taxon>Menderavirus Ps15</taxon>
    </lineage>
</organism>
<sequence>MAFYCSMHKDEDLNAIRGERLDALTWKMVIHKSYSLDILEPISEKYVIWEMKKDQFGFYTFSHLINRNTGE</sequence>
<protein>
    <submittedName>
        <fullName evidence="1">Uncharacterized protein</fullName>
    </submittedName>
</protein>
<keyword evidence="2" id="KW-1185">Reference proteome</keyword>